<evidence type="ECO:0000313" key="2">
    <source>
        <dbReference type="Proteomes" id="UP000324222"/>
    </source>
</evidence>
<name>A0A5B7FUD8_PORTR</name>
<proteinExistence type="predicted"/>
<dbReference type="EMBL" id="VSRR010009951">
    <property type="protein sequence ID" value="MPC51101.1"/>
    <property type="molecule type" value="Genomic_DNA"/>
</dbReference>
<reference evidence="1 2" key="1">
    <citation type="submission" date="2019-05" db="EMBL/GenBank/DDBJ databases">
        <title>Another draft genome of Portunus trituberculatus and its Hox gene families provides insights of decapod evolution.</title>
        <authorList>
            <person name="Jeong J.-H."/>
            <person name="Song I."/>
            <person name="Kim S."/>
            <person name="Choi T."/>
            <person name="Kim D."/>
            <person name="Ryu S."/>
            <person name="Kim W."/>
        </authorList>
    </citation>
    <scope>NUCLEOTIDE SEQUENCE [LARGE SCALE GENOMIC DNA]</scope>
    <source>
        <tissue evidence="1">Muscle</tissue>
    </source>
</reference>
<evidence type="ECO:0000313" key="1">
    <source>
        <dbReference type="EMBL" id="MPC51101.1"/>
    </source>
</evidence>
<keyword evidence="2" id="KW-1185">Reference proteome</keyword>
<comment type="caution">
    <text evidence="1">The sequence shown here is derived from an EMBL/GenBank/DDBJ whole genome shotgun (WGS) entry which is preliminary data.</text>
</comment>
<dbReference type="AlphaFoldDB" id="A0A5B7FUD8"/>
<dbReference type="Proteomes" id="UP000324222">
    <property type="component" value="Unassembled WGS sequence"/>
</dbReference>
<sequence length="74" mass="8442">MSRYVYLCCRDVRSVVPGDALTKGARKPQDQYIDSVEDRALDHRQRVTRIVAPALRLSIHTRNAEGQCFLVVVK</sequence>
<gene>
    <name evidence="1" type="ORF">E2C01_044940</name>
</gene>
<accession>A0A5B7FUD8</accession>
<protein>
    <submittedName>
        <fullName evidence="1">Uncharacterized protein</fullName>
    </submittedName>
</protein>
<organism evidence="1 2">
    <name type="scientific">Portunus trituberculatus</name>
    <name type="common">Swimming crab</name>
    <name type="synonym">Neptunus trituberculatus</name>
    <dbReference type="NCBI Taxonomy" id="210409"/>
    <lineage>
        <taxon>Eukaryota</taxon>
        <taxon>Metazoa</taxon>
        <taxon>Ecdysozoa</taxon>
        <taxon>Arthropoda</taxon>
        <taxon>Crustacea</taxon>
        <taxon>Multicrustacea</taxon>
        <taxon>Malacostraca</taxon>
        <taxon>Eumalacostraca</taxon>
        <taxon>Eucarida</taxon>
        <taxon>Decapoda</taxon>
        <taxon>Pleocyemata</taxon>
        <taxon>Brachyura</taxon>
        <taxon>Eubrachyura</taxon>
        <taxon>Portunoidea</taxon>
        <taxon>Portunidae</taxon>
        <taxon>Portuninae</taxon>
        <taxon>Portunus</taxon>
    </lineage>
</organism>